<protein>
    <submittedName>
        <fullName evidence="2">Uncharacterized protein</fullName>
    </submittedName>
</protein>
<reference evidence="2 3" key="1">
    <citation type="submission" date="2013-11" db="EMBL/GenBank/DDBJ databases">
        <title>The Genome Sequence of Phytophthora parasitica P1976.</title>
        <authorList>
            <consortium name="The Broad Institute Genomics Platform"/>
            <person name="Russ C."/>
            <person name="Tyler B."/>
            <person name="Panabieres F."/>
            <person name="Shan W."/>
            <person name="Tripathy S."/>
            <person name="Grunwald N."/>
            <person name="Machado M."/>
            <person name="Johnson C.S."/>
            <person name="Walker B."/>
            <person name="Young S."/>
            <person name="Zeng Q."/>
            <person name="Gargeya S."/>
            <person name="Fitzgerald M."/>
            <person name="Haas B."/>
            <person name="Abouelleil A."/>
            <person name="Allen A.W."/>
            <person name="Alvarado L."/>
            <person name="Arachchi H.M."/>
            <person name="Berlin A.M."/>
            <person name="Chapman S.B."/>
            <person name="Gainer-Dewar J."/>
            <person name="Goldberg J."/>
            <person name="Griggs A."/>
            <person name="Gujja S."/>
            <person name="Hansen M."/>
            <person name="Howarth C."/>
            <person name="Imamovic A."/>
            <person name="Ireland A."/>
            <person name="Larimer J."/>
            <person name="McCowan C."/>
            <person name="Murphy C."/>
            <person name="Pearson M."/>
            <person name="Poon T.W."/>
            <person name="Priest M."/>
            <person name="Roberts A."/>
            <person name="Saif S."/>
            <person name="Shea T."/>
            <person name="Sisk P."/>
            <person name="Sykes S."/>
            <person name="Wortman J."/>
            <person name="Nusbaum C."/>
            <person name="Birren B."/>
        </authorList>
    </citation>
    <scope>NUCLEOTIDE SEQUENCE [LARGE SCALE GENOMIC DNA]</scope>
    <source>
        <strain evidence="2 3">P1976</strain>
    </source>
</reference>
<dbReference type="Proteomes" id="UP000028582">
    <property type="component" value="Unassembled WGS sequence"/>
</dbReference>
<evidence type="ECO:0000313" key="3">
    <source>
        <dbReference type="Proteomes" id="UP000028582"/>
    </source>
</evidence>
<dbReference type="AlphaFoldDB" id="A0A081AIN1"/>
<gene>
    <name evidence="2" type="ORF">F444_06400</name>
</gene>
<proteinExistence type="predicted"/>
<name>A0A081AIN1_PHYNI</name>
<feature type="region of interest" description="Disordered" evidence="1">
    <location>
        <begin position="1"/>
        <end position="35"/>
    </location>
</feature>
<feature type="compositionally biased region" description="Basic and acidic residues" evidence="1">
    <location>
        <begin position="17"/>
        <end position="26"/>
    </location>
</feature>
<sequence length="47" mass="5528">MAKARSSNIITSDVDEDRVRAPHLRTDTASSPSNHLRRCLMKWRREY</sequence>
<organism evidence="2 3">
    <name type="scientific">Phytophthora nicotianae P1976</name>
    <dbReference type="NCBI Taxonomy" id="1317066"/>
    <lineage>
        <taxon>Eukaryota</taxon>
        <taxon>Sar</taxon>
        <taxon>Stramenopiles</taxon>
        <taxon>Oomycota</taxon>
        <taxon>Peronosporomycetes</taxon>
        <taxon>Peronosporales</taxon>
        <taxon>Peronosporaceae</taxon>
        <taxon>Phytophthora</taxon>
    </lineage>
</organism>
<evidence type="ECO:0000313" key="2">
    <source>
        <dbReference type="EMBL" id="ETO78742.1"/>
    </source>
</evidence>
<dbReference type="EMBL" id="ANJA01001182">
    <property type="protein sequence ID" value="ETO78742.1"/>
    <property type="molecule type" value="Genomic_DNA"/>
</dbReference>
<accession>A0A081AIN1</accession>
<comment type="caution">
    <text evidence="2">The sequence shown here is derived from an EMBL/GenBank/DDBJ whole genome shotgun (WGS) entry which is preliminary data.</text>
</comment>
<evidence type="ECO:0000256" key="1">
    <source>
        <dbReference type="SAM" id="MobiDB-lite"/>
    </source>
</evidence>
<feature type="compositionally biased region" description="Polar residues" evidence="1">
    <location>
        <begin position="1"/>
        <end position="11"/>
    </location>
</feature>